<dbReference type="SUPFAM" id="SSF52402">
    <property type="entry name" value="Adenine nucleotide alpha hydrolases-like"/>
    <property type="match status" value="1"/>
</dbReference>
<accession>A0A0L0FVU1</accession>
<protein>
    <submittedName>
        <fullName evidence="1">tRNA methyl transferase</fullName>
    </submittedName>
</protein>
<evidence type="ECO:0000313" key="1">
    <source>
        <dbReference type="EMBL" id="KNC80759.1"/>
    </source>
</evidence>
<proteinExistence type="predicted"/>
<evidence type="ECO:0000313" key="2">
    <source>
        <dbReference type="Proteomes" id="UP000054560"/>
    </source>
</evidence>
<keyword evidence="1" id="KW-0808">Transferase</keyword>
<dbReference type="eggNOG" id="KOG2805">
    <property type="taxonomic scope" value="Eukaryota"/>
</dbReference>
<organism evidence="1 2">
    <name type="scientific">Sphaeroforma arctica JP610</name>
    <dbReference type="NCBI Taxonomy" id="667725"/>
    <lineage>
        <taxon>Eukaryota</taxon>
        <taxon>Ichthyosporea</taxon>
        <taxon>Ichthyophonida</taxon>
        <taxon>Sphaeroforma</taxon>
    </lineage>
</organism>
<dbReference type="GeneID" id="25907390"/>
<gene>
    <name evidence="1" type="ORF">SARC_06886</name>
</gene>
<dbReference type="InterPro" id="IPR014729">
    <property type="entry name" value="Rossmann-like_a/b/a_fold"/>
</dbReference>
<dbReference type="STRING" id="667725.A0A0L0FVU1"/>
<dbReference type="Gene3D" id="3.40.50.620">
    <property type="entry name" value="HUPs"/>
    <property type="match status" value="1"/>
</dbReference>
<dbReference type="OrthoDB" id="7125986at2759"/>
<dbReference type="GO" id="GO:0002143">
    <property type="term" value="P:tRNA wobble position uridine thiolation"/>
    <property type="evidence" value="ECO:0007669"/>
    <property type="project" value="TreeGrafter"/>
</dbReference>
<sequence>MGSNDVNLKTKVNSKIKVVVGMSGGVDSSVVALLLKQQGYDVEGLFMQNWDTRDEQGHCSADEDYKDMLDVCQKLGIKGHRVSFVKEYWNDVFEGFLQSYEKGHTPNPDIFCNKEIKFKAFLKHATDNLGADMIATGHYAQRVPTPGGDGWQLAMGLDQGKVLPTLHASN</sequence>
<dbReference type="GO" id="GO:0016740">
    <property type="term" value="F:transferase activity"/>
    <property type="evidence" value="ECO:0007669"/>
    <property type="project" value="UniProtKB-KW"/>
</dbReference>
<dbReference type="PANTHER" id="PTHR11933">
    <property type="entry name" value="TRNA 5-METHYLAMINOMETHYL-2-THIOURIDYLATE -METHYLTRANSFERASE"/>
    <property type="match status" value="1"/>
</dbReference>
<dbReference type="RefSeq" id="XP_014154661.1">
    <property type="nucleotide sequence ID" value="XM_014299186.1"/>
</dbReference>
<reference evidence="1 2" key="1">
    <citation type="submission" date="2011-02" db="EMBL/GenBank/DDBJ databases">
        <title>The Genome Sequence of Sphaeroforma arctica JP610.</title>
        <authorList>
            <consortium name="The Broad Institute Genome Sequencing Platform"/>
            <person name="Russ C."/>
            <person name="Cuomo C."/>
            <person name="Young S.K."/>
            <person name="Zeng Q."/>
            <person name="Gargeya S."/>
            <person name="Alvarado L."/>
            <person name="Berlin A."/>
            <person name="Chapman S.B."/>
            <person name="Chen Z."/>
            <person name="Freedman E."/>
            <person name="Gellesch M."/>
            <person name="Goldberg J."/>
            <person name="Griggs A."/>
            <person name="Gujja S."/>
            <person name="Heilman E."/>
            <person name="Heiman D."/>
            <person name="Howarth C."/>
            <person name="Mehta T."/>
            <person name="Neiman D."/>
            <person name="Pearson M."/>
            <person name="Roberts A."/>
            <person name="Saif S."/>
            <person name="Shea T."/>
            <person name="Shenoy N."/>
            <person name="Sisk P."/>
            <person name="Stolte C."/>
            <person name="Sykes S."/>
            <person name="White J."/>
            <person name="Yandava C."/>
            <person name="Burger G."/>
            <person name="Gray M.W."/>
            <person name="Holland P.W.H."/>
            <person name="King N."/>
            <person name="Lang F.B.F."/>
            <person name="Roger A.J."/>
            <person name="Ruiz-Trillo I."/>
            <person name="Haas B."/>
            <person name="Nusbaum C."/>
            <person name="Birren B."/>
        </authorList>
    </citation>
    <scope>NUCLEOTIDE SEQUENCE [LARGE SCALE GENOMIC DNA]</scope>
    <source>
        <strain evidence="1 2">JP610</strain>
    </source>
</reference>
<keyword evidence="2" id="KW-1185">Reference proteome</keyword>
<dbReference type="EMBL" id="KQ242111">
    <property type="protein sequence ID" value="KNC80759.1"/>
    <property type="molecule type" value="Genomic_DNA"/>
</dbReference>
<dbReference type="Pfam" id="PF03054">
    <property type="entry name" value="tRNA_Me_trans"/>
    <property type="match status" value="1"/>
</dbReference>
<dbReference type="AlphaFoldDB" id="A0A0L0FVU1"/>
<dbReference type="PANTHER" id="PTHR11933:SF5">
    <property type="entry name" value="MITOCHONDRIAL TRNA-SPECIFIC 2-THIOURIDYLASE 1"/>
    <property type="match status" value="1"/>
</dbReference>
<name>A0A0L0FVU1_9EUKA</name>
<dbReference type="Proteomes" id="UP000054560">
    <property type="component" value="Unassembled WGS sequence"/>
</dbReference>